<gene>
    <name evidence="2" type="ordered locus">Solca_1215</name>
</gene>
<evidence type="ECO:0000256" key="1">
    <source>
        <dbReference type="SAM" id="Phobius"/>
    </source>
</evidence>
<feature type="transmembrane region" description="Helical" evidence="1">
    <location>
        <begin position="131"/>
        <end position="154"/>
    </location>
</feature>
<dbReference type="STRING" id="929556.Solca_1215"/>
<dbReference type="HOGENOM" id="CLU_109297_0_1_10"/>
<dbReference type="AlphaFoldDB" id="H8KVD4"/>
<evidence type="ECO:0000313" key="2">
    <source>
        <dbReference type="EMBL" id="AFD06314.1"/>
    </source>
</evidence>
<dbReference type="Proteomes" id="UP000007590">
    <property type="component" value="Chromosome"/>
</dbReference>
<keyword evidence="1" id="KW-0812">Transmembrane</keyword>
<keyword evidence="1" id="KW-0472">Membrane</keyword>
<dbReference type="KEGG" id="scn:Solca_1215"/>
<accession>H8KVD4</accession>
<dbReference type="PANTHER" id="PTHR39165:SF1">
    <property type="entry name" value="DUF456 DOMAIN-CONTAINING PROTEIN"/>
    <property type="match status" value="1"/>
</dbReference>
<reference evidence="2" key="1">
    <citation type="submission" date="2012-02" db="EMBL/GenBank/DDBJ databases">
        <title>The complete genome of Solitalea canadensis DSM 3403.</title>
        <authorList>
            <consortium name="US DOE Joint Genome Institute (JGI-PGF)"/>
            <person name="Lucas S."/>
            <person name="Copeland A."/>
            <person name="Lapidus A."/>
            <person name="Glavina del Rio T."/>
            <person name="Dalin E."/>
            <person name="Tice H."/>
            <person name="Bruce D."/>
            <person name="Goodwin L."/>
            <person name="Pitluck S."/>
            <person name="Peters L."/>
            <person name="Ovchinnikova G."/>
            <person name="Lu M."/>
            <person name="Kyrpides N."/>
            <person name="Mavromatis K."/>
            <person name="Ivanova N."/>
            <person name="Brettin T."/>
            <person name="Detter J.C."/>
            <person name="Han C."/>
            <person name="Larimer F."/>
            <person name="Land M."/>
            <person name="Hauser L."/>
            <person name="Markowitz V."/>
            <person name="Cheng J.-F."/>
            <person name="Hugenholtz P."/>
            <person name="Woyke T."/>
            <person name="Wu D."/>
            <person name="Spring S."/>
            <person name="Schroeder M."/>
            <person name="Kopitz M."/>
            <person name="Brambilla E."/>
            <person name="Klenk H.-P."/>
            <person name="Eisen J.A."/>
        </authorList>
    </citation>
    <scope>NUCLEOTIDE SEQUENCE</scope>
    <source>
        <strain evidence="2">DSM 3403</strain>
    </source>
</reference>
<organism evidence="2 3">
    <name type="scientific">Solitalea canadensis (strain ATCC 29591 / DSM 3403 / JCM 21819 / LMG 8368 / NBRC 15130 / NCIMB 12057 / USAM 9D)</name>
    <name type="common">Flexibacter canadensis</name>
    <dbReference type="NCBI Taxonomy" id="929556"/>
    <lineage>
        <taxon>Bacteria</taxon>
        <taxon>Pseudomonadati</taxon>
        <taxon>Bacteroidota</taxon>
        <taxon>Sphingobacteriia</taxon>
        <taxon>Sphingobacteriales</taxon>
        <taxon>Sphingobacteriaceae</taxon>
        <taxon>Solitalea</taxon>
    </lineage>
</organism>
<name>H8KVD4_SOLCM</name>
<dbReference type="eggNOG" id="COG2839">
    <property type="taxonomic scope" value="Bacteria"/>
</dbReference>
<dbReference type="RefSeq" id="WP_014679541.1">
    <property type="nucleotide sequence ID" value="NC_017770.1"/>
</dbReference>
<proteinExistence type="predicted"/>
<dbReference type="PANTHER" id="PTHR39165">
    <property type="entry name" value="IG HYPOTHETICAL 17883"/>
    <property type="match status" value="1"/>
</dbReference>
<feature type="transmembrane region" description="Helical" evidence="1">
    <location>
        <begin position="88"/>
        <end position="111"/>
    </location>
</feature>
<dbReference type="EMBL" id="CP003349">
    <property type="protein sequence ID" value="AFD06314.1"/>
    <property type="molecule type" value="Genomic_DNA"/>
</dbReference>
<evidence type="ECO:0000313" key="3">
    <source>
        <dbReference type="Proteomes" id="UP000007590"/>
    </source>
</evidence>
<evidence type="ECO:0008006" key="4">
    <source>
        <dbReference type="Google" id="ProtNLM"/>
    </source>
</evidence>
<sequence>MDILLIALGLTCIIVGFLGSFLPVLPGPPLSWAGLLLLHFTTKVDYSIQFLVITAIVVIIVSIMDYYIPIWGTKKYGGTVYGQKGATVGLIVGIFTGPWGIILGPFVGAVVGELIHDNRDFQKALKSGFGAFLGFLAGTLMKIIICIVFAYYFISAWITG</sequence>
<dbReference type="OrthoDB" id="9808460at2"/>
<keyword evidence="3" id="KW-1185">Reference proteome</keyword>
<keyword evidence="1" id="KW-1133">Transmembrane helix</keyword>
<dbReference type="InterPro" id="IPR007403">
    <property type="entry name" value="DUF456"/>
</dbReference>
<protein>
    <recommendedName>
        <fullName evidence="4">DUF456 domain-containing protein</fullName>
    </recommendedName>
</protein>
<feature type="transmembrane region" description="Helical" evidence="1">
    <location>
        <begin position="49"/>
        <end position="68"/>
    </location>
</feature>
<dbReference type="Pfam" id="PF04306">
    <property type="entry name" value="DUF456"/>
    <property type="match status" value="1"/>
</dbReference>